<gene>
    <name evidence="1" type="ORF">PQU98_04595</name>
</gene>
<accession>A0ABT5HGN5</accession>
<evidence type="ECO:0000313" key="1">
    <source>
        <dbReference type="EMBL" id="MDC7675396.1"/>
    </source>
</evidence>
<keyword evidence="2" id="KW-1185">Reference proteome</keyword>
<proteinExistence type="predicted"/>
<evidence type="ECO:0000313" key="2">
    <source>
        <dbReference type="Proteomes" id="UP001218579"/>
    </source>
</evidence>
<organism evidence="1 2">
    <name type="scientific">Asticcacaulis machinosus</name>
    <dbReference type="NCBI Taxonomy" id="2984211"/>
    <lineage>
        <taxon>Bacteria</taxon>
        <taxon>Pseudomonadati</taxon>
        <taxon>Pseudomonadota</taxon>
        <taxon>Alphaproteobacteria</taxon>
        <taxon>Caulobacterales</taxon>
        <taxon>Caulobacteraceae</taxon>
        <taxon>Asticcacaulis</taxon>
    </lineage>
</organism>
<comment type="caution">
    <text evidence="1">The sequence shown here is derived from an EMBL/GenBank/DDBJ whole genome shotgun (WGS) entry which is preliminary data.</text>
</comment>
<protein>
    <submittedName>
        <fullName evidence="1">Uncharacterized protein</fullName>
    </submittedName>
</protein>
<dbReference type="Proteomes" id="UP001218579">
    <property type="component" value="Unassembled WGS sequence"/>
</dbReference>
<dbReference type="RefSeq" id="WP_272743703.1">
    <property type="nucleotide sequence ID" value="NZ_JAQQKV010000001.1"/>
</dbReference>
<reference evidence="1 2" key="1">
    <citation type="submission" date="2023-01" db="EMBL/GenBank/DDBJ databases">
        <title>Novel species of the genus Asticcacaulis isolated from rivers.</title>
        <authorList>
            <person name="Lu H."/>
        </authorList>
    </citation>
    <scope>NUCLEOTIDE SEQUENCE [LARGE SCALE GENOMIC DNA]</scope>
    <source>
        <strain evidence="1 2">LKC15W</strain>
    </source>
</reference>
<name>A0ABT5HGN5_9CAUL</name>
<dbReference type="EMBL" id="JAQQKV010000001">
    <property type="protein sequence ID" value="MDC7675396.1"/>
    <property type="molecule type" value="Genomic_DNA"/>
</dbReference>
<sequence length="147" mass="16224">MTQPNPSALEALSQIELLTNAEQGSPNEKRFAIIRAALQPTSGEPVGYLVKSQLPDREYTAYTLAGDIETLRRHGAELIPLYTSPPDQSARIAELEAALKSAWFHAKHMAAWISDQPASYSFEGLGEDQELIEKALTTLEQDRLKST</sequence>